<evidence type="ECO:0000313" key="2">
    <source>
        <dbReference type="Proteomes" id="UP001054945"/>
    </source>
</evidence>
<dbReference type="Proteomes" id="UP001054945">
    <property type="component" value="Unassembled WGS sequence"/>
</dbReference>
<protein>
    <submittedName>
        <fullName evidence="1">Uncharacterized protein</fullName>
    </submittedName>
</protein>
<comment type="caution">
    <text evidence="1">The sequence shown here is derived from an EMBL/GenBank/DDBJ whole genome shotgun (WGS) entry which is preliminary data.</text>
</comment>
<dbReference type="EMBL" id="BPLR01009709">
    <property type="protein sequence ID" value="GIY33914.1"/>
    <property type="molecule type" value="Genomic_DNA"/>
</dbReference>
<sequence length="150" mass="16750">MDRYCLIGVSEFSPIRWTNRFGLSPLKVLSCHCFGKQADLVSNRLKCCLVGVSEFSPIRYASFGLGSFESLHSCMSLLGKQADLISCMNKSCQIDVFEFSPIRYARFGLSPLKILSHIRFQLKAFTLRLGNRHIAEGRGTCSTGRMCPVA</sequence>
<organism evidence="1 2">
    <name type="scientific">Caerostris extrusa</name>
    <name type="common">Bark spider</name>
    <name type="synonym">Caerostris bankana</name>
    <dbReference type="NCBI Taxonomy" id="172846"/>
    <lineage>
        <taxon>Eukaryota</taxon>
        <taxon>Metazoa</taxon>
        <taxon>Ecdysozoa</taxon>
        <taxon>Arthropoda</taxon>
        <taxon>Chelicerata</taxon>
        <taxon>Arachnida</taxon>
        <taxon>Araneae</taxon>
        <taxon>Araneomorphae</taxon>
        <taxon>Entelegynae</taxon>
        <taxon>Araneoidea</taxon>
        <taxon>Araneidae</taxon>
        <taxon>Caerostris</taxon>
    </lineage>
</organism>
<dbReference type="AlphaFoldDB" id="A0AAV4SKT0"/>
<proteinExistence type="predicted"/>
<reference evidence="1 2" key="1">
    <citation type="submission" date="2021-06" db="EMBL/GenBank/DDBJ databases">
        <title>Caerostris extrusa draft genome.</title>
        <authorList>
            <person name="Kono N."/>
            <person name="Arakawa K."/>
        </authorList>
    </citation>
    <scope>NUCLEOTIDE SEQUENCE [LARGE SCALE GENOMIC DNA]</scope>
</reference>
<evidence type="ECO:0000313" key="1">
    <source>
        <dbReference type="EMBL" id="GIY33914.1"/>
    </source>
</evidence>
<accession>A0AAV4SKT0</accession>
<gene>
    <name evidence="1" type="ORF">CEXT_721731</name>
</gene>
<keyword evidence="2" id="KW-1185">Reference proteome</keyword>
<name>A0AAV4SKT0_CAEEX</name>